<evidence type="ECO:0000313" key="3">
    <source>
        <dbReference type="Proteomes" id="UP000256845"/>
    </source>
</evidence>
<comment type="caution">
    <text evidence="2">The sequence shown here is derived from an EMBL/GenBank/DDBJ whole genome shotgun (WGS) entry which is preliminary data.</text>
</comment>
<dbReference type="RefSeq" id="WP_115938760.1">
    <property type="nucleotide sequence ID" value="NZ_QRDW01000013.1"/>
</dbReference>
<feature type="transmembrane region" description="Helical" evidence="1">
    <location>
        <begin position="114"/>
        <end position="132"/>
    </location>
</feature>
<keyword evidence="1" id="KW-1133">Transmembrane helix</keyword>
<evidence type="ECO:0000256" key="1">
    <source>
        <dbReference type="SAM" id="Phobius"/>
    </source>
</evidence>
<reference evidence="2 3" key="1">
    <citation type="submission" date="2018-07" db="EMBL/GenBank/DDBJ databases">
        <title>Genomic Encyclopedia of Type Strains, Phase III (KMG-III): the genomes of soil and plant-associated and newly described type strains.</title>
        <authorList>
            <person name="Whitman W."/>
        </authorList>
    </citation>
    <scope>NUCLEOTIDE SEQUENCE [LARGE SCALE GENOMIC DNA]</scope>
    <source>
        <strain evidence="2 3">CECT 8488</strain>
    </source>
</reference>
<dbReference type="EMBL" id="QRDW01000013">
    <property type="protein sequence ID" value="RED44797.1"/>
    <property type="molecule type" value="Genomic_DNA"/>
</dbReference>
<dbReference type="AlphaFoldDB" id="A0A3D9H5K7"/>
<organism evidence="2 3">
    <name type="scientific">Aestuariispira insulae</name>
    <dbReference type="NCBI Taxonomy" id="1461337"/>
    <lineage>
        <taxon>Bacteria</taxon>
        <taxon>Pseudomonadati</taxon>
        <taxon>Pseudomonadota</taxon>
        <taxon>Alphaproteobacteria</taxon>
        <taxon>Rhodospirillales</taxon>
        <taxon>Kiloniellaceae</taxon>
        <taxon>Aestuariispira</taxon>
    </lineage>
</organism>
<keyword evidence="1" id="KW-0472">Membrane</keyword>
<evidence type="ECO:0000313" key="2">
    <source>
        <dbReference type="EMBL" id="RED44797.1"/>
    </source>
</evidence>
<keyword evidence="1" id="KW-0812">Transmembrane</keyword>
<keyword evidence="3" id="KW-1185">Reference proteome</keyword>
<gene>
    <name evidence="2" type="ORF">DFP90_1132</name>
</gene>
<proteinExistence type="predicted"/>
<name>A0A3D9H5K7_9PROT</name>
<sequence length="169" mass="18451">MNRNEFEDLVDTYGGRLQRWPVDERGRAERFLEENPDAWESLNEMQAVERVLAASRYEKGPAVEEGDYSGLVDKIMADIDEIEPDGAACANDLSVSHEIEEQAKIRSQSRQQGISAMVMAGVLAASLFLGVFTGGGLSLMNVHFGDAQADLTQVAGNDEGFTLLDLLGL</sequence>
<protein>
    <submittedName>
        <fullName evidence="2">Uncharacterized protein</fullName>
    </submittedName>
</protein>
<dbReference type="OrthoDB" id="7306533at2"/>
<dbReference type="Proteomes" id="UP000256845">
    <property type="component" value="Unassembled WGS sequence"/>
</dbReference>
<accession>A0A3D9H5K7</accession>